<keyword evidence="3" id="KW-1185">Reference proteome</keyword>
<sequence>MSEVKSDTRILQIFHTAPYALEVTGKDIGEIEAARDELRPGTPINIAFLGNEDHAQRINAARTIRSFGFEPVPIISSRRLRSAQDLETLMQGLIAAAAPQRFIFVGGDPATPAGSFQDSIALLKAGVIEKHAIRHAGIVGYPEGHPKIDEDALLSALKWKHDFLREAGCTVEITAQYGFDAEAVVRWIKLLREEGVQAPIRVGVPGPADVGKLLRFARQFGVATSAGIVRRYGLSLTNLLVRVGPDRYWNHITENLAREDLGDVLFHLYPFGGIRDGVRWMNQHIPPQPVD</sequence>
<reference evidence="2 3" key="1">
    <citation type="submission" date="2024-06" db="EMBL/GenBank/DDBJ databases">
        <title>Genomic Encyclopedia of Type Strains, Phase IV (KMG-IV): sequencing the most valuable type-strain genomes for metagenomic binning, comparative biology and taxonomic classification.</title>
        <authorList>
            <person name="Goeker M."/>
        </authorList>
    </citation>
    <scope>NUCLEOTIDE SEQUENCE [LARGE SCALE GENOMIC DNA]</scope>
    <source>
        <strain evidence="2 3">DSM 27865</strain>
    </source>
</reference>
<protein>
    <submittedName>
        <fullName evidence="2">Methylenetetrahydrofolate reductase (NADPH)</fullName>
        <ecNumber evidence="2">1.5.1.20</ecNumber>
    </submittedName>
</protein>
<dbReference type="RefSeq" id="WP_354198932.1">
    <property type="nucleotide sequence ID" value="NZ_JBEPML010000023.1"/>
</dbReference>
<evidence type="ECO:0000256" key="1">
    <source>
        <dbReference type="ARBA" id="ARBA00023002"/>
    </source>
</evidence>
<keyword evidence="1 2" id="KW-0560">Oxidoreductase</keyword>
<dbReference type="EMBL" id="JBEPML010000023">
    <property type="protein sequence ID" value="MET3794299.1"/>
    <property type="molecule type" value="Genomic_DNA"/>
</dbReference>
<dbReference type="InterPro" id="IPR029041">
    <property type="entry name" value="FAD-linked_oxidoreductase-like"/>
</dbReference>
<dbReference type="SUPFAM" id="SSF51730">
    <property type="entry name" value="FAD-linked oxidoreductase"/>
    <property type="match status" value="1"/>
</dbReference>
<dbReference type="Gene3D" id="3.20.20.220">
    <property type="match status" value="1"/>
</dbReference>
<dbReference type="Proteomes" id="UP001549076">
    <property type="component" value="Unassembled WGS sequence"/>
</dbReference>
<evidence type="ECO:0000313" key="3">
    <source>
        <dbReference type="Proteomes" id="UP001549076"/>
    </source>
</evidence>
<name>A0ABV2N673_9HYPH</name>
<evidence type="ECO:0000313" key="2">
    <source>
        <dbReference type="EMBL" id="MET3794299.1"/>
    </source>
</evidence>
<comment type="caution">
    <text evidence="2">The sequence shown here is derived from an EMBL/GenBank/DDBJ whole genome shotgun (WGS) entry which is preliminary data.</text>
</comment>
<dbReference type="GO" id="GO:0004489">
    <property type="term" value="F:methylenetetrahydrofolate reductase [NAD(P)H] activity"/>
    <property type="evidence" value="ECO:0007669"/>
    <property type="project" value="UniProtKB-EC"/>
</dbReference>
<organism evidence="2 3">
    <name type="scientific">Aquamicrobium terrae</name>
    <dbReference type="NCBI Taxonomy" id="1324945"/>
    <lineage>
        <taxon>Bacteria</taxon>
        <taxon>Pseudomonadati</taxon>
        <taxon>Pseudomonadota</taxon>
        <taxon>Alphaproteobacteria</taxon>
        <taxon>Hyphomicrobiales</taxon>
        <taxon>Phyllobacteriaceae</taxon>
        <taxon>Aquamicrobium</taxon>
    </lineage>
</organism>
<dbReference type="EC" id="1.5.1.20" evidence="2"/>
<proteinExistence type="predicted"/>
<gene>
    <name evidence="2" type="ORF">ABID37_004539</name>
</gene>
<accession>A0ABV2N673</accession>